<accession>A0A8T2NRP6</accession>
<organism evidence="1 2">
    <name type="scientific">Albula glossodonta</name>
    <name type="common">roundjaw bonefish</name>
    <dbReference type="NCBI Taxonomy" id="121402"/>
    <lineage>
        <taxon>Eukaryota</taxon>
        <taxon>Metazoa</taxon>
        <taxon>Chordata</taxon>
        <taxon>Craniata</taxon>
        <taxon>Vertebrata</taxon>
        <taxon>Euteleostomi</taxon>
        <taxon>Actinopterygii</taxon>
        <taxon>Neopterygii</taxon>
        <taxon>Teleostei</taxon>
        <taxon>Albuliformes</taxon>
        <taxon>Albulidae</taxon>
        <taxon>Albula</taxon>
    </lineage>
</organism>
<keyword evidence="2" id="KW-1185">Reference proteome</keyword>
<gene>
    <name evidence="1" type="ORF">JZ751_013763</name>
</gene>
<name>A0A8T2NRP6_9TELE</name>
<reference evidence="1" key="1">
    <citation type="thesis" date="2021" institute="BYU ScholarsArchive" country="Provo, UT, USA">
        <title>Applications of and Algorithms for Genome Assembly and Genomic Analyses with an Emphasis on Marine Teleosts.</title>
        <authorList>
            <person name="Pickett B.D."/>
        </authorList>
    </citation>
    <scope>NUCLEOTIDE SEQUENCE</scope>
    <source>
        <strain evidence="1">HI-2016</strain>
    </source>
</reference>
<comment type="caution">
    <text evidence="1">The sequence shown here is derived from an EMBL/GenBank/DDBJ whole genome shotgun (WGS) entry which is preliminary data.</text>
</comment>
<dbReference type="Proteomes" id="UP000824540">
    <property type="component" value="Unassembled WGS sequence"/>
</dbReference>
<proteinExistence type="predicted"/>
<protein>
    <submittedName>
        <fullName evidence="1">Uncharacterized protein</fullName>
    </submittedName>
</protein>
<evidence type="ECO:0000313" key="1">
    <source>
        <dbReference type="EMBL" id="KAG9343593.1"/>
    </source>
</evidence>
<dbReference type="EMBL" id="JAFBMS010000023">
    <property type="protein sequence ID" value="KAG9343593.1"/>
    <property type="molecule type" value="Genomic_DNA"/>
</dbReference>
<sequence length="83" mass="8867">MVDLERFGEQAVLPLGAVGEIVTDAPQLGARCSDRVCGVVVALDQLIAAGGQPRPQVPQQSLRLIYAPAAVREPRLLLHQSIQ</sequence>
<dbReference type="AlphaFoldDB" id="A0A8T2NRP6"/>
<evidence type="ECO:0000313" key="2">
    <source>
        <dbReference type="Proteomes" id="UP000824540"/>
    </source>
</evidence>